<keyword evidence="2" id="KW-1133">Transmembrane helix</keyword>
<dbReference type="AlphaFoldDB" id="A0A0F3KYI5"/>
<sequence>MNPPHRLDLWVAEFAGTAIVIGAAPLVLARVFRVRDASLLLGSAVVAALLMVSPDMRDRGMGQGMESAAPVRAGQPLPTASDGFGAYTREHAESQKPITHSL</sequence>
<feature type="transmembrane region" description="Helical" evidence="2">
    <location>
        <begin position="7"/>
        <end position="28"/>
    </location>
</feature>
<feature type="transmembrane region" description="Helical" evidence="2">
    <location>
        <begin position="34"/>
        <end position="52"/>
    </location>
</feature>
<dbReference type="Proteomes" id="UP000033651">
    <property type="component" value="Unassembled WGS sequence"/>
</dbReference>
<evidence type="ECO:0000256" key="2">
    <source>
        <dbReference type="SAM" id="Phobius"/>
    </source>
</evidence>
<comment type="caution">
    <text evidence="3">The sequence shown here is derived from an EMBL/GenBank/DDBJ whole genome shotgun (WGS) entry which is preliminary data.</text>
</comment>
<dbReference type="PATRIC" id="fig|345309.4.peg.341"/>
<reference evidence="3 4" key="1">
    <citation type="submission" date="2015-03" db="EMBL/GenBank/DDBJ databases">
        <title>Draft genome sequence of Luteibacter yeojuensis strain SU11.</title>
        <authorList>
            <person name="Sulaiman J."/>
            <person name="Priya K."/>
            <person name="Chan K.-G."/>
        </authorList>
    </citation>
    <scope>NUCLEOTIDE SEQUENCE [LARGE SCALE GENOMIC DNA]</scope>
    <source>
        <strain evidence="3 4">SU11</strain>
    </source>
</reference>
<gene>
    <name evidence="3" type="ORF">VI08_05910</name>
</gene>
<keyword evidence="2" id="KW-0472">Membrane</keyword>
<proteinExistence type="predicted"/>
<protein>
    <submittedName>
        <fullName evidence="3">Uncharacterized protein</fullName>
    </submittedName>
</protein>
<keyword evidence="4" id="KW-1185">Reference proteome</keyword>
<accession>A0A0F3KYI5</accession>
<evidence type="ECO:0000256" key="1">
    <source>
        <dbReference type="SAM" id="MobiDB-lite"/>
    </source>
</evidence>
<evidence type="ECO:0000313" key="4">
    <source>
        <dbReference type="Proteomes" id="UP000033651"/>
    </source>
</evidence>
<evidence type="ECO:0000313" key="3">
    <source>
        <dbReference type="EMBL" id="KJV36211.1"/>
    </source>
</evidence>
<organism evidence="3 4">
    <name type="scientific">Luteibacter yeojuensis</name>
    <dbReference type="NCBI Taxonomy" id="345309"/>
    <lineage>
        <taxon>Bacteria</taxon>
        <taxon>Pseudomonadati</taxon>
        <taxon>Pseudomonadota</taxon>
        <taxon>Gammaproteobacteria</taxon>
        <taxon>Lysobacterales</taxon>
        <taxon>Rhodanobacteraceae</taxon>
        <taxon>Luteibacter</taxon>
    </lineage>
</organism>
<keyword evidence="2" id="KW-0812">Transmembrane</keyword>
<dbReference type="EMBL" id="JZRB01000011">
    <property type="protein sequence ID" value="KJV36211.1"/>
    <property type="molecule type" value="Genomic_DNA"/>
</dbReference>
<feature type="region of interest" description="Disordered" evidence="1">
    <location>
        <begin position="61"/>
        <end position="102"/>
    </location>
</feature>
<name>A0A0F3KYI5_9GAMM</name>